<keyword evidence="11" id="KW-1185">Reference proteome</keyword>
<dbReference type="InterPro" id="IPR039420">
    <property type="entry name" value="WalR-like"/>
</dbReference>
<dbReference type="InterPro" id="IPR001789">
    <property type="entry name" value="Sig_transdc_resp-reg_receiver"/>
</dbReference>
<evidence type="ECO:0000259" key="8">
    <source>
        <dbReference type="PROSITE" id="PS50110"/>
    </source>
</evidence>
<dbReference type="PROSITE" id="PS51755">
    <property type="entry name" value="OMPR_PHOB"/>
    <property type="match status" value="1"/>
</dbReference>
<evidence type="ECO:0000256" key="5">
    <source>
        <dbReference type="ARBA" id="ARBA00023163"/>
    </source>
</evidence>
<dbReference type="SMART" id="SM00448">
    <property type="entry name" value="REC"/>
    <property type="match status" value="1"/>
</dbReference>
<proteinExistence type="predicted"/>
<keyword evidence="5" id="KW-0804">Transcription</keyword>
<dbReference type="Gene3D" id="6.10.250.690">
    <property type="match status" value="1"/>
</dbReference>
<organism evidence="10 11">
    <name type="scientific">Fluviicoccus keumensis</name>
    <dbReference type="NCBI Taxonomy" id="1435465"/>
    <lineage>
        <taxon>Bacteria</taxon>
        <taxon>Pseudomonadati</taxon>
        <taxon>Pseudomonadota</taxon>
        <taxon>Gammaproteobacteria</taxon>
        <taxon>Moraxellales</taxon>
        <taxon>Moraxellaceae</taxon>
        <taxon>Fluviicoccus</taxon>
    </lineage>
</organism>
<dbReference type="OrthoDB" id="9802426at2"/>
<dbReference type="SUPFAM" id="SSF46894">
    <property type="entry name" value="C-terminal effector domain of the bipartite response regulators"/>
    <property type="match status" value="1"/>
</dbReference>
<evidence type="ECO:0000256" key="3">
    <source>
        <dbReference type="ARBA" id="ARBA00023015"/>
    </source>
</evidence>
<dbReference type="InterPro" id="IPR036388">
    <property type="entry name" value="WH-like_DNA-bd_sf"/>
</dbReference>
<reference evidence="10 11" key="1">
    <citation type="submission" date="2019-02" db="EMBL/GenBank/DDBJ databases">
        <title>Genomic Encyclopedia of Type Strains, Phase IV (KMG-IV): sequencing the most valuable type-strain genomes for metagenomic binning, comparative biology and taxonomic classification.</title>
        <authorList>
            <person name="Goeker M."/>
        </authorList>
    </citation>
    <scope>NUCLEOTIDE SEQUENCE [LARGE SCALE GENOMIC DNA]</scope>
    <source>
        <strain evidence="10 11">DSM 105135</strain>
    </source>
</reference>
<gene>
    <name evidence="10" type="ORF">EV700_2825</name>
</gene>
<dbReference type="Gene3D" id="1.10.10.10">
    <property type="entry name" value="Winged helix-like DNA-binding domain superfamily/Winged helix DNA-binding domain"/>
    <property type="match status" value="1"/>
</dbReference>
<dbReference type="GO" id="GO:0032993">
    <property type="term" value="C:protein-DNA complex"/>
    <property type="evidence" value="ECO:0007669"/>
    <property type="project" value="TreeGrafter"/>
</dbReference>
<dbReference type="AlphaFoldDB" id="A0A4V6MFR8"/>
<dbReference type="InterPro" id="IPR016032">
    <property type="entry name" value="Sig_transdc_resp-reg_C-effctor"/>
</dbReference>
<accession>A0A4V6MFR8</accession>
<dbReference type="GO" id="GO:0000156">
    <property type="term" value="F:phosphorelay response regulator activity"/>
    <property type="evidence" value="ECO:0007669"/>
    <property type="project" value="TreeGrafter"/>
</dbReference>
<dbReference type="Gene3D" id="3.40.50.2300">
    <property type="match status" value="1"/>
</dbReference>
<comment type="caution">
    <text evidence="10">The sequence shown here is derived from an EMBL/GenBank/DDBJ whole genome shotgun (WGS) entry which is preliminary data.</text>
</comment>
<keyword evidence="3" id="KW-0805">Transcription regulation</keyword>
<keyword evidence="1 6" id="KW-0597">Phosphoprotein</keyword>
<dbReference type="EMBL" id="SHKX01000014">
    <property type="protein sequence ID" value="RZU38246.1"/>
    <property type="molecule type" value="Genomic_DNA"/>
</dbReference>
<sequence>MRILIAEDDPALAATLVEAMRQNHHAVDTARDGRQADHALNLPDPYDLAILDLGLPYMDGLEVLQRLRQRGNRTPVLILTARDDIDHRVRGLDLGADDYLTKPFALPELEARVRALLRRAGDNPALLSAGPLTLDTTHRQATLGGEPLPLSVREMEILEALMQRLGQVVIKSRLANRLSDWDSEIGPNAIEVYIHRLRKKLDAGGVRIRTIHGLGYLLEVPVETA</sequence>
<evidence type="ECO:0000256" key="1">
    <source>
        <dbReference type="ARBA" id="ARBA00022553"/>
    </source>
</evidence>
<dbReference type="InterPro" id="IPR001867">
    <property type="entry name" value="OmpR/PhoB-type_DNA-bd"/>
</dbReference>
<dbReference type="CDD" id="cd17624">
    <property type="entry name" value="REC_OmpR_PmrA-like"/>
    <property type="match status" value="1"/>
</dbReference>
<dbReference type="Pfam" id="PF00072">
    <property type="entry name" value="Response_reg"/>
    <property type="match status" value="1"/>
</dbReference>
<evidence type="ECO:0000256" key="7">
    <source>
        <dbReference type="PROSITE-ProRule" id="PRU01091"/>
    </source>
</evidence>
<dbReference type="GO" id="GO:0005829">
    <property type="term" value="C:cytosol"/>
    <property type="evidence" value="ECO:0007669"/>
    <property type="project" value="TreeGrafter"/>
</dbReference>
<keyword evidence="4 7" id="KW-0238">DNA-binding</keyword>
<dbReference type="Proteomes" id="UP000292423">
    <property type="component" value="Unassembled WGS sequence"/>
</dbReference>
<dbReference type="PROSITE" id="PS50110">
    <property type="entry name" value="RESPONSE_REGULATORY"/>
    <property type="match status" value="1"/>
</dbReference>
<dbReference type="GO" id="GO:0006355">
    <property type="term" value="P:regulation of DNA-templated transcription"/>
    <property type="evidence" value="ECO:0007669"/>
    <property type="project" value="InterPro"/>
</dbReference>
<evidence type="ECO:0000256" key="2">
    <source>
        <dbReference type="ARBA" id="ARBA00023012"/>
    </source>
</evidence>
<name>A0A4V6MFR8_9GAMM</name>
<dbReference type="PANTHER" id="PTHR48111:SF67">
    <property type="entry name" value="TRANSCRIPTIONAL REGULATORY PROTEIN TCTD"/>
    <property type="match status" value="1"/>
</dbReference>
<feature type="domain" description="Response regulatory" evidence="8">
    <location>
        <begin position="2"/>
        <end position="117"/>
    </location>
</feature>
<dbReference type="RefSeq" id="WP_130414915.1">
    <property type="nucleotide sequence ID" value="NZ_SHKX01000014.1"/>
</dbReference>
<dbReference type="CDD" id="cd00383">
    <property type="entry name" value="trans_reg_C"/>
    <property type="match status" value="1"/>
</dbReference>
<evidence type="ECO:0000313" key="10">
    <source>
        <dbReference type="EMBL" id="RZU38246.1"/>
    </source>
</evidence>
<dbReference type="SMART" id="SM00862">
    <property type="entry name" value="Trans_reg_C"/>
    <property type="match status" value="1"/>
</dbReference>
<evidence type="ECO:0000313" key="11">
    <source>
        <dbReference type="Proteomes" id="UP000292423"/>
    </source>
</evidence>
<evidence type="ECO:0000256" key="4">
    <source>
        <dbReference type="ARBA" id="ARBA00023125"/>
    </source>
</evidence>
<feature type="domain" description="OmpR/PhoB-type" evidence="9">
    <location>
        <begin position="124"/>
        <end position="220"/>
    </location>
</feature>
<feature type="DNA-binding region" description="OmpR/PhoB-type" evidence="7">
    <location>
        <begin position="124"/>
        <end position="220"/>
    </location>
</feature>
<evidence type="ECO:0000256" key="6">
    <source>
        <dbReference type="PROSITE-ProRule" id="PRU00169"/>
    </source>
</evidence>
<dbReference type="InterPro" id="IPR011006">
    <property type="entry name" value="CheY-like_superfamily"/>
</dbReference>
<dbReference type="GO" id="GO:0000976">
    <property type="term" value="F:transcription cis-regulatory region binding"/>
    <property type="evidence" value="ECO:0007669"/>
    <property type="project" value="TreeGrafter"/>
</dbReference>
<dbReference type="PANTHER" id="PTHR48111">
    <property type="entry name" value="REGULATOR OF RPOS"/>
    <property type="match status" value="1"/>
</dbReference>
<protein>
    <submittedName>
        <fullName evidence="10">Two-component system OmpR family response regulator</fullName>
    </submittedName>
</protein>
<feature type="modified residue" description="4-aspartylphosphate" evidence="6">
    <location>
        <position position="52"/>
    </location>
</feature>
<dbReference type="SUPFAM" id="SSF52172">
    <property type="entry name" value="CheY-like"/>
    <property type="match status" value="1"/>
</dbReference>
<keyword evidence="2" id="KW-0902">Two-component regulatory system</keyword>
<dbReference type="FunFam" id="3.40.50.2300:FF:000002">
    <property type="entry name" value="DNA-binding response regulator PhoP"/>
    <property type="match status" value="1"/>
</dbReference>
<dbReference type="Pfam" id="PF00486">
    <property type="entry name" value="Trans_reg_C"/>
    <property type="match status" value="1"/>
</dbReference>
<evidence type="ECO:0000259" key="9">
    <source>
        <dbReference type="PROSITE" id="PS51755"/>
    </source>
</evidence>